<gene>
    <name evidence="3" type="ORF">D9619_002392</name>
</gene>
<evidence type="ECO:0000256" key="1">
    <source>
        <dbReference type="ARBA" id="ARBA00022441"/>
    </source>
</evidence>
<keyword evidence="4" id="KW-1185">Reference proteome</keyword>
<dbReference type="PANTHER" id="PTHR46647">
    <property type="entry name" value="RAB9 EFFECTOR PROTEIN WITH KELCH MOTIFS"/>
    <property type="match status" value="1"/>
</dbReference>
<proteinExistence type="predicted"/>
<keyword evidence="1" id="KW-0880">Kelch repeat</keyword>
<dbReference type="AlphaFoldDB" id="A0A8H5AWK2"/>
<dbReference type="PANTHER" id="PTHR46647:SF1">
    <property type="entry name" value="RAB9 EFFECTOR PROTEIN WITH KELCH MOTIFS"/>
    <property type="match status" value="1"/>
</dbReference>
<dbReference type="OrthoDB" id="45365at2759"/>
<keyword evidence="2" id="KW-0677">Repeat</keyword>
<dbReference type="InterPro" id="IPR015915">
    <property type="entry name" value="Kelch-typ_b-propeller"/>
</dbReference>
<accession>A0A8H5AWK2</accession>
<organism evidence="3 4">
    <name type="scientific">Psilocybe cf. subviscida</name>
    <dbReference type="NCBI Taxonomy" id="2480587"/>
    <lineage>
        <taxon>Eukaryota</taxon>
        <taxon>Fungi</taxon>
        <taxon>Dikarya</taxon>
        <taxon>Basidiomycota</taxon>
        <taxon>Agaricomycotina</taxon>
        <taxon>Agaricomycetes</taxon>
        <taxon>Agaricomycetidae</taxon>
        <taxon>Agaricales</taxon>
        <taxon>Agaricineae</taxon>
        <taxon>Strophariaceae</taxon>
        <taxon>Psilocybe</taxon>
    </lineage>
</organism>
<reference evidence="3 4" key="1">
    <citation type="journal article" date="2020" name="ISME J.">
        <title>Uncovering the hidden diversity of litter-decomposition mechanisms in mushroom-forming fungi.</title>
        <authorList>
            <person name="Floudas D."/>
            <person name="Bentzer J."/>
            <person name="Ahren D."/>
            <person name="Johansson T."/>
            <person name="Persson P."/>
            <person name="Tunlid A."/>
        </authorList>
    </citation>
    <scope>NUCLEOTIDE SEQUENCE [LARGE SCALE GENOMIC DNA]</scope>
    <source>
        <strain evidence="3 4">CBS 101986</strain>
    </source>
</reference>
<dbReference type="EMBL" id="JAACJJ010000056">
    <property type="protein sequence ID" value="KAF5312031.1"/>
    <property type="molecule type" value="Genomic_DNA"/>
</dbReference>
<comment type="caution">
    <text evidence="3">The sequence shown here is derived from an EMBL/GenBank/DDBJ whole genome shotgun (WGS) entry which is preliminary data.</text>
</comment>
<protein>
    <recommendedName>
        <fullName evidence="5">Galactose oxidase</fullName>
    </recommendedName>
</protein>
<name>A0A8H5AWK2_9AGAR</name>
<dbReference type="Gene3D" id="2.120.10.80">
    <property type="entry name" value="Kelch-type beta propeller"/>
    <property type="match status" value="1"/>
</dbReference>
<evidence type="ECO:0000256" key="2">
    <source>
        <dbReference type="ARBA" id="ARBA00022737"/>
    </source>
</evidence>
<dbReference type="Pfam" id="PF24681">
    <property type="entry name" value="Kelch_KLHDC2_KLHL20_DRC7"/>
    <property type="match status" value="1"/>
</dbReference>
<sequence length="435" mass="48100">MWFWAKKKGSGGPVGKPFVSRTKMRTMEDVREVKEKGEEEDVQRLISGNTSSLENEKAMGMGKEIGMLGLEGYIARMEKANDIVLDSVAERKDANVEDPPQDLIVRPANVIPTEDVPRMLQPRPKLALKTSSSRVFAWSTLPHAVLPPLMLDRPGALLRSPHPAHAMRSPFPRYGHALAPTQTADGEFILFGGLVEESVLRNDVYAIRPTPARMEIRRVQTTGDIPPPRTGSKSALRGNVLIVWGGDTRQDASLKDDAFVEDSGVYLLNLGSRTWTRIKVSGETPEGRCGHIMALLDTRLFIFGGRAGETFLGDLWALDLLSLKSSPQWEHLKPPPDRQDFPEPRTGHTCVVYQDTIMIFGGQDDKYHYNDTWALNTSTMQWSELTCIGYTPAPREGHSATIIGDMMYIYGGRGVDGRDLGDIASLRLTGASLSS</sequence>
<dbReference type="Proteomes" id="UP000567179">
    <property type="component" value="Unassembled WGS sequence"/>
</dbReference>
<evidence type="ECO:0000313" key="3">
    <source>
        <dbReference type="EMBL" id="KAF5312031.1"/>
    </source>
</evidence>
<dbReference type="SUPFAM" id="SSF117281">
    <property type="entry name" value="Kelch motif"/>
    <property type="match status" value="1"/>
</dbReference>
<evidence type="ECO:0008006" key="5">
    <source>
        <dbReference type="Google" id="ProtNLM"/>
    </source>
</evidence>
<evidence type="ECO:0000313" key="4">
    <source>
        <dbReference type="Proteomes" id="UP000567179"/>
    </source>
</evidence>
<dbReference type="InterPro" id="IPR052124">
    <property type="entry name" value="Rab9_kelch_effector"/>
</dbReference>